<dbReference type="Proteomes" id="UP000008281">
    <property type="component" value="Unassembled WGS sequence"/>
</dbReference>
<evidence type="ECO:0000256" key="1">
    <source>
        <dbReference type="ARBA" id="ARBA00022723"/>
    </source>
</evidence>
<dbReference type="SMART" id="SM00184">
    <property type="entry name" value="RING"/>
    <property type="match status" value="1"/>
</dbReference>
<dbReference type="PANTHER" id="PTHR22791">
    <property type="entry name" value="RING-TYPE DOMAIN-CONTAINING PROTEIN"/>
    <property type="match status" value="1"/>
</dbReference>
<dbReference type="Pfam" id="PF13445">
    <property type="entry name" value="zf-RING_UBOX"/>
    <property type="match status" value="1"/>
</dbReference>
<dbReference type="PANTHER" id="PTHR22791:SF6">
    <property type="entry name" value="RING-TYPE DOMAIN-CONTAINING PROTEIN"/>
    <property type="match status" value="1"/>
</dbReference>
<dbReference type="PROSITE" id="PS00518">
    <property type="entry name" value="ZF_RING_1"/>
    <property type="match status" value="1"/>
</dbReference>
<dbReference type="InterPro" id="IPR001841">
    <property type="entry name" value="Znf_RING"/>
</dbReference>
<dbReference type="AlphaFoldDB" id="E3ME60"/>
<dbReference type="InterPro" id="IPR027370">
    <property type="entry name" value="Znf-RING_euk"/>
</dbReference>
<evidence type="ECO:0000313" key="7">
    <source>
        <dbReference type="EMBL" id="EFO99421.1"/>
    </source>
</evidence>
<dbReference type="GO" id="GO:0008270">
    <property type="term" value="F:zinc ion binding"/>
    <property type="evidence" value="ECO:0007669"/>
    <property type="project" value="UniProtKB-KW"/>
</dbReference>
<reference evidence="7" key="1">
    <citation type="submission" date="2007-07" db="EMBL/GenBank/DDBJ databases">
        <title>PCAP assembly of the Caenorhabditis remanei genome.</title>
        <authorList>
            <consortium name="The Caenorhabditis remanei Sequencing Consortium"/>
            <person name="Wilson R.K."/>
        </authorList>
    </citation>
    <scope>NUCLEOTIDE SEQUENCE [LARGE SCALE GENOMIC DNA]</scope>
    <source>
        <strain evidence="7">PB4641</strain>
    </source>
</reference>
<keyword evidence="1" id="KW-0479">Metal-binding</keyword>
<dbReference type="STRING" id="31234.E3ME60"/>
<evidence type="ECO:0000256" key="5">
    <source>
        <dbReference type="SAM" id="Coils"/>
    </source>
</evidence>
<dbReference type="HOGENOM" id="CLU_1697154_0_0_1"/>
<keyword evidence="5" id="KW-0175">Coiled coil</keyword>
<dbReference type="InParanoid" id="E3ME60"/>
<feature type="coiled-coil region" evidence="5">
    <location>
        <begin position="5"/>
        <end position="57"/>
    </location>
</feature>
<dbReference type="PROSITE" id="PS50089">
    <property type="entry name" value="ZF_RING_2"/>
    <property type="match status" value="1"/>
</dbReference>
<evidence type="ECO:0000256" key="3">
    <source>
        <dbReference type="ARBA" id="ARBA00022833"/>
    </source>
</evidence>
<evidence type="ECO:0000256" key="2">
    <source>
        <dbReference type="ARBA" id="ARBA00022771"/>
    </source>
</evidence>
<dbReference type="eggNOG" id="ENOG502T3J7">
    <property type="taxonomic scope" value="Eukaryota"/>
</dbReference>
<dbReference type="SUPFAM" id="SSF57850">
    <property type="entry name" value="RING/U-box"/>
    <property type="match status" value="1"/>
</dbReference>
<dbReference type="EMBL" id="DS268438">
    <property type="protein sequence ID" value="EFO99421.1"/>
    <property type="molecule type" value="Genomic_DNA"/>
</dbReference>
<dbReference type="GO" id="GO:0016567">
    <property type="term" value="P:protein ubiquitination"/>
    <property type="evidence" value="ECO:0007669"/>
    <property type="project" value="TreeGrafter"/>
</dbReference>
<feature type="domain" description="RING-type" evidence="6">
    <location>
        <begin position="60"/>
        <end position="124"/>
    </location>
</feature>
<evidence type="ECO:0000256" key="4">
    <source>
        <dbReference type="PROSITE-ProRule" id="PRU00175"/>
    </source>
</evidence>
<dbReference type="OMA" id="NDASLNC"/>
<sequence>MSKKINSELKQLKEMERREAKLERQNEIMEDKIKQMKEVLQNQFREITQARQKIEKENECAVCFFPFDSATRIPRVFSCGHTFCEECAQGLITLKRHHLEPSNRRNDASLNCMYAVDIECPSCRGITKVRSGQNAQQLAINEAIAHAVKINEIFF</sequence>
<protein>
    <recommendedName>
        <fullName evidence="6">RING-type domain-containing protein</fullName>
    </recommendedName>
</protein>
<gene>
    <name evidence="7" type="ORF">CRE_22441</name>
</gene>
<keyword evidence="2 4" id="KW-0863">Zinc-finger</keyword>
<evidence type="ECO:0000259" key="6">
    <source>
        <dbReference type="PROSITE" id="PS50089"/>
    </source>
</evidence>
<dbReference type="Gene3D" id="3.30.40.10">
    <property type="entry name" value="Zinc/RING finger domain, C3HC4 (zinc finger)"/>
    <property type="match status" value="1"/>
</dbReference>
<evidence type="ECO:0000313" key="8">
    <source>
        <dbReference type="Proteomes" id="UP000008281"/>
    </source>
</evidence>
<accession>E3ME60</accession>
<dbReference type="InterPro" id="IPR013083">
    <property type="entry name" value="Znf_RING/FYVE/PHD"/>
</dbReference>
<name>E3ME60_CAERE</name>
<dbReference type="InterPro" id="IPR051435">
    <property type="entry name" value="RING_finger_E3_ubiq-ligases"/>
</dbReference>
<organism evidence="8">
    <name type="scientific">Caenorhabditis remanei</name>
    <name type="common">Caenorhabditis vulgaris</name>
    <dbReference type="NCBI Taxonomy" id="31234"/>
    <lineage>
        <taxon>Eukaryota</taxon>
        <taxon>Metazoa</taxon>
        <taxon>Ecdysozoa</taxon>
        <taxon>Nematoda</taxon>
        <taxon>Chromadorea</taxon>
        <taxon>Rhabditida</taxon>
        <taxon>Rhabditina</taxon>
        <taxon>Rhabditomorpha</taxon>
        <taxon>Rhabditoidea</taxon>
        <taxon>Rhabditidae</taxon>
        <taxon>Peloderinae</taxon>
        <taxon>Caenorhabditis</taxon>
    </lineage>
</organism>
<proteinExistence type="predicted"/>
<keyword evidence="3" id="KW-0862">Zinc</keyword>
<dbReference type="GO" id="GO:0061630">
    <property type="term" value="F:ubiquitin protein ligase activity"/>
    <property type="evidence" value="ECO:0007669"/>
    <property type="project" value="TreeGrafter"/>
</dbReference>
<dbReference type="InterPro" id="IPR017907">
    <property type="entry name" value="Znf_RING_CS"/>
</dbReference>
<keyword evidence="8" id="KW-1185">Reference proteome</keyword>
<dbReference type="OrthoDB" id="342730at2759"/>